<dbReference type="InterPro" id="IPR012967">
    <property type="entry name" value="COMT_dimerisation"/>
</dbReference>
<evidence type="ECO:0000256" key="3">
    <source>
        <dbReference type="ARBA" id="ARBA00022679"/>
    </source>
</evidence>
<evidence type="ECO:0000256" key="2">
    <source>
        <dbReference type="ARBA" id="ARBA00022603"/>
    </source>
</evidence>
<comment type="catalytic activity">
    <reaction evidence="8">
        <text>(E)-caffeate + S-adenosyl-L-methionine = (E)-ferulate + S-adenosyl-L-homocysteine + H(+)</text>
        <dbReference type="Rhea" id="RHEA:20225"/>
        <dbReference type="ChEBI" id="CHEBI:15378"/>
        <dbReference type="ChEBI" id="CHEBI:29749"/>
        <dbReference type="ChEBI" id="CHEBI:57770"/>
        <dbReference type="ChEBI" id="CHEBI:57856"/>
        <dbReference type="ChEBI" id="CHEBI:59789"/>
        <dbReference type="EC" id="2.1.1.68"/>
    </reaction>
</comment>
<dbReference type="GO" id="GO:0009809">
    <property type="term" value="P:lignin biosynthetic process"/>
    <property type="evidence" value="ECO:0007669"/>
    <property type="project" value="UniProtKB-KW"/>
</dbReference>
<comment type="function">
    <text evidence="7">Catalyzes the conversion of caffeic acid to ferulic acid and of 5-hydroxyferulic acid to sinapic acid. The resulting products may subsequently be converted to the corresponding alcohols that are incorporated into lignins.</text>
</comment>
<dbReference type="SUPFAM" id="SSF48452">
    <property type="entry name" value="TPR-like"/>
    <property type="match status" value="1"/>
</dbReference>
<reference evidence="13 14" key="1">
    <citation type="journal article" date="2020" name="Mol. Plant">
        <title>The Chromosome-Based Rubber Tree Genome Provides New Insights into Spurge Genome Evolution and Rubber Biosynthesis.</title>
        <authorList>
            <person name="Liu J."/>
            <person name="Shi C."/>
            <person name="Shi C.C."/>
            <person name="Li W."/>
            <person name="Zhang Q.J."/>
            <person name="Zhang Y."/>
            <person name="Li K."/>
            <person name="Lu H.F."/>
            <person name="Shi C."/>
            <person name="Zhu S.T."/>
            <person name="Xiao Z.Y."/>
            <person name="Nan H."/>
            <person name="Yue Y."/>
            <person name="Zhu X.G."/>
            <person name="Wu Y."/>
            <person name="Hong X.N."/>
            <person name="Fan G.Y."/>
            <person name="Tong Y."/>
            <person name="Zhang D."/>
            <person name="Mao C.L."/>
            <person name="Liu Y.L."/>
            <person name="Hao S.J."/>
            <person name="Liu W.Q."/>
            <person name="Lv M.Q."/>
            <person name="Zhang H.B."/>
            <person name="Liu Y."/>
            <person name="Hu-Tang G.R."/>
            <person name="Wang J.P."/>
            <person name="Wang J.H."/>
            <person name="Sun Y.H."/>
            <person name="Ni S.B."/>
            <person name="Chen W.B."/>
            <person name="Zhang X.C."/>
            <person name="Jiao Y.N."/>
            <person name="Eichler E.E."/>
            <person name="Li G.H."/>
            <person name="Liu X."/>
            <person name="Gao L.Z."/>
        </authorList>
    </citation>
    <scope>NUCLEOTIDE SEQUENCE [LARGE SCALE GENOMIC DNA]</scope>
    <source>
        <strain evidence="14">cv. GT1</strain>
        <tissue evidence="13">Leaf</tissue>
    </source>
</reference>
<keyword evidence="3" id="KW-0808">Transferase</keyword>
<dbReference type="FunFam" id="3.40.50.150:FF:000061">
    <property type="entry name" value="Caffeic acid O-methyltransferase"/>
    <property type="match status" value="1"/>
</dbReference>
<keyword evidence="9" id="KW-0802">TPR repeat</keyword>
<evidence type="ECO:0000313" key="13">
    <source>
        <dbReference type="EMBL" id="KAF2296660.1"/>
    </source>
</evidence>
<keyword evidence="2" id="KW-0489">Methyltransferase</keyword>
<evidence type="ECO:0000313" key="14">
    <source>
        <dbReference type="Proteomes" id="UP000467840"/>
    </source>
</evidence>
<protein>
    <recommendedName>
        <fullName evidence="6">caffeate O-methyltransferase</fullName>
        <ecNumber evidence="6">2.1.1.68</ecNumber>
    </recommendedName>
</protein>
<dbReference type="SMART" id="SM00028">
    <property type="entry name" value="TPR"/>
    <property type="match status" value="2"/>
</dbReference>
<proteinExistence type="predicted"/>
<dbReference type="InterPro" id="IPR029063">
    <property type="entry name" value="SAM-dependent_MTases_sf"/>
</dbReference>
<dbReference type="Proteomes" id="UP000467840">
    <property type="component" value="Chromosome 18"/>
</dbReference>
<dbReference type="Gene3D" id="1.25.40.10">
    <property type="entry name" value="Tetratricopeptide repeat domain"/>
    <property type="match status" value="1"/>
</dbReference>
<comment type="pathway">
    <text evidence="1">Aromatic compound metabolism; phenylpropanoid biosynthesis.</text>
</comment>
<name>A0A6A6L5I1_HEVBR</name>
<feature type="region of interest" description="Disordered" evidence="10">
    <location>
        <begin position="1"/>
        <end position="49"/>
    </location>
</feature>
<keyword evidence="4" id="KW-0949">S-adenosyl-L-methionine</keyword>
<dbReference type="FunFam" id="1.10.10.10:FF:000357">
    <property type="entry name" value="Caffeic acid 3-O-methyltransferase"/>
    <property type="match status" value="1"/>
</dbReference>
<keyword evidence="5" id="KW-0438">Lignin biosynthesis</keyword>
<dbReference type="Pfam" id="PF08100">
    <property type="entry name" value="Dimerisation"/>
    <property type="match status" value="1"/>
</dbReference>
<dbReference type="InterPro" id="IPR036388">
    <property type="entry name" value="WH-like_DNA-bd_sf"/>
</dbReference>
<dbReference type="PROSITE" id="PS50005">
    <property type="entry name" value="TPR"/>
    <property type="match status" value="2"/>
</dbReference>
<feature type="repeat" description="TPR" evidence="9">
    <location>
        <begin position="67"/>
        <end position="100"/>
    </location>
</feature>
<dbReference type="AlphaFoldDB" id="A0A6A6L5I1"/>
<dbReference type="GO" id="GO:0032259">
    <property type="term" value="P:methylation"/>
    <property type="evidence" value="ECO:0007669"/>
    <property type="project" value="UniProtKB-KW"/>
</dbReference>
<dbReference type="Pfam" id="PF00891">
    <property type="entry name" value="Methyltransf_2"/>
    <property type="match status" value="1"/>
</dbReference>
<evidence type="ECO:0000256" key="7">
    <source>
        <dbReference type="ARBA" id="ARBA00045231"/>
    </source>
</evidence>
<dbReference type="Gene3D" id="3.40.50.150">
    <property type="entry name" value="Vaccinia Virus protein VP39"/>
    <property type="match status" value="1"/>
</dbReference>
<sequence>MKLTWKKDNKSKKRSLAAISKYPNLPFDQQDPGDSIEIGSKDEEHSNSELVVASHEPLNSESDRHLAESFQAQGNKLAEDGKYREALGKWEAALNLMPESAVLRTKGTRATELEPSWAEAWITLGRAQLNFGEPDSAIESFDKALAIKHDKEEDKAGKLAIRLANAGSSMVLKSAIELNIIAIISTATIGGEYLSSSQIAALIPSKNPDAAIVVDRMLRLLASYDIIKCFLHTKEHGHVERLYGAGPICEFLSRNQDREGSIAPLFLLHHDEIFMKSWFHLNDTILEGGIPFNKAYGMTAFEYQGIDQRLNRVFNQAMSNHTTLFMNKILDVYKGFEDLHVLVNVGGGIGVPLNIITSKYPHIKGINYDLPHVLADAPSYPDVDHVGGDMFWILHDWSDEHCLKLLNNCWDALPSNGKVIIAEAILPVKPENITSSHIVYEEDLLMLAHNPGGKERSQKEFEALALKSGFSGFQVVCCAYNMWIMEFHKGSYT</sequence>
<dbReference type="InterPro" id="IPR019734">
    <property type="entry name" value="TPR_rpt"/>
</dbReference>
<dbReference type="EMBL" id="JAAGAX010000012">
    <property type="protein sequence ID" value="KAF2296660.1"/>
    <property type="molecule type" value="Genomic_DNA"/>
</dbReference>
<dbReference type="PANTHER" id="PTHR11746">
    <property type="entry name" value="O-METHYLTRANSFERASE"/>
    <property type="match status" value="1"/>
</dbReference>
<comment type="caution">
    <text evidence="13">The sequence shown here is derived from an EMBL/GenBank/DDBJ whole genome shotgun (WGS) entry which is preliminary data.</text>
</comment>
<evidence type="ECO:0000256" key="4">
    <source>
        <dbReference type="ARBA" id="ARBA00022691"/>
    </source>
</evidence>
<evidence type="ECO:0000256" key="9">
    <source>
        <dbReference type="PROSITE-ProRule" id="PRU00339"/>
    </source>
</evidence>
<dbReference type="GO" id="GO:0046983">
    <property type="term" value="F:protein dimerization activity"/>
    <property type="evidence" value="ECO:0007669"/>
    <property type="project" value="InterPro"/>
</dbReference>
<evidence type="ECO:0000256" key="1">
    <source>
        <dbReference type="ARBA" id="ARBA00004928"/>
    </source>
</evidence>
<keyword evidence="14" id="KW-1185">Reference proteome</keyword>
<dbReference type="SUPFAM" id="SSF46785">
    <property type="entry name" value="Winged helix' DNA-binding domain"/>
    <property type="match status" value="1"/>
</dbReference>
<feature type="domain" description="O-methyltransferase C-terminal" evidence="11">
    <location>
        <begin position="278"/>
        <end position="471"/>
    </location>
</feature>
<dbReference type="InterPro" id="IPR016461">
    <property type="entry name" value="COMT-like"/>
</dbReference>
<dbReference type="PROSITE" id="PS51683">
    <property type="entry name" value="SAM_OMT_II"/>
    <property type="match status" value="1"/>
</dbReference>
<evidence type="ECO:0000256" key="6">
    <source>
        <dbReference type="ARBA" id="ARBA00039011"/>
    </source>
</evidence>
<dbReference type="GO" id="GO:0047763">
    <property type="term" value="F:caffeate O-methyltransferase activity"/>
    <property type="evidence" value="ECO:0007669"/>
    <property type="project" value="UniProtKB-EC"/>
</dbReference>
<dbReference type="EC" id="2.1.1.68" evidence="6"/>
<evidence type="ECO:0000259" key="11">
    <source>
        <dbReference type="Pfam" id="PF00891"/>
    </source>
</evidence>
<evidence type="ECO:0000256" key="5">
    <source>
        <dbReference type="ARBA" id="ARBA00022733"/>
    </source>
</evidence>
<organism evidence="13 14">
    <name type="scientific">Hevea brasiliensis</name>
    <name type="common">Para rubber tree</name>
    <name type="synonym">Siphonia brasiliensis</name>
    <dbReference type="NCBI Taxonomy" id="3981"/>
    <lineage>
        <taxon>Eukaryota</taxon>
        <taxon>Viridiplantae</taxon>
        <taxon>Streptophyta</taxon>
        <taxon>Embryophyta</taxon>
        <taxon>Tracheophyta</taxon>
        <taxon>Spermatophyta</taxon>
        <taxon>Magnoliopsida</taxon>
        <taxon>eudicotyledons</taxon>
        <taxon>Gunneridae</taxon>
        <taxon>Pentapetalae</taxon>
        <taxon>rosids</taxon>
        <taxon>fabids</taxon>
        <taxon>Malpighiales</taxon>
        <taxon>Euphorbiaceae</taxon>
        <taxon>Crotonoideae</taxon>
        <taxon>Micrandreae</taxon>
        <taxon>Hevea</taxon>
    </lineage>
</organism>
<feature type="domain" description="O-methyltransferase dimerisation" evidence="12">
    <location>
        <begin position="168"/>
        <end position="252"/>
    </location>
</feature>
<dbReference type="InterPro" id="IPR011990">
    <property type="entry name" value="TPR-like_helical_dom_sf"/>
</dbReference>
<evidence type="ECO:0000256" key="10">
    <source>
        <dbReference type="SAM" id="MobiDB-lite"/>
    </source>
</evidence>
<gene>
    <name evidence="13" type="ORF">GH714_000960</name>
</gene>
<dbReference type="InterPro" id="IPR001077">
    <property type="entry name" value="COMT_C"/>
</dbReference>
<evidence type="ECO:0000256" key="8">
    <source>
        <dbReference type="ARBA" id="ARBA00051840"/>
    </source>
</evidence>
<evidence type="ECO:0000259" key="12">
    <source>
        <dbReference type="Pfam" id="PF08100"/>
    </source>
</evidence>
<accession>A0A6A6L5I1</accession>
<dbReference type="InterPro" id="IPR036390">
    <property type="entry name" value="WH_DNA-bd_sf"/>
</dbReference>
<dbReference type="SUPFAM" id="SSF53335">
    <property type="entry name" value="S-adenosyl-L-methionine-dependent methyltransferases"/>
    <property type="match status" value="1"/>
</dbReference>
<dbReference type="Gene3D" id="1.10.10.10">
    <property type="entry name" value="Winged helix-like DNA-binding domain superfamily/Winged helix DNA-binding domain"/>
    <property type="match status" value="1"/>
</dbReference>
<feature type="repeat" description="TPR" evidence="9">
    <location>
        <begin position="118"/>
        <end position="151"/>
    </location>
</feature>